<evidence type="ECO:0000256" key="5">
    <source>
        <dbReference type="ARBA" id="ARBA00023125"/>
    </source>
</evidence>
<proteinExistence type="predicted"/>
<reference evidence="9" key="2">
    <citation type="submission" date="2021-04" db="EMBL/GenBank/DDBJ databases">
        <title>A complete genome sequence for Pseudomonas syringae Cit7.</title>
        <authorList>
            <person name="Baltrus D.A."/>
        </authorList>
    </citation>
    <scope>NUCLEOTIDE SEQUENCE</scope>
    <source>
        <strain evidence="9">Cit 7</strain>
    </source>
</reference>
<evidence type="ECO:0000259" key="8">
    <source>
        <dbReference type="SMART" id="SM00382"/>
    </source>
</evidence>
<dbReference type="GO" id="GO:0016787">
    <property type="term" value="F:hydrolase activity"/>
    <property type="evidence" value="ECO:0007669"/>
    <property type="project" value="UniProtKB-KW"/>
</dbReference>
<dbReference type="Pfam" id="PF05872">
    <property type="entry name" value="HerA_C"/>
    <property type="match status" value="1"/>
</dbReference>
<keyword evidence="2" id="KW-0378">Hydrolase</keyword>
<keyword evidence="6" id="KW-0413">Isomerase</keyword>
<name>A0A8T8LWS3_PSESX</name>
<keyword evidence="3" id="KW-0347">Helicase</keyword>
<keyword evidence="1" id="KW-0547">Nucleotide-binding</keyword>
<evidence type="ECO:0000256" key="2">
    <source>
        <dbReference type="ARBA" id="ARBA00022801"/>
    </source>
</evidence>
<dbReference type="GO" id="GO:0005524">
    <property type="term" value="F:ATP binding"/>
    <property type="evidence" value="ECO:0007669"/>
    <property type="project" value="UniProtKB-KW"/>
</dbReference>
<dbReference type="PANTHER" id="PTHR42957:SF1">
    <property type="entry name" value="HELICASE MJ1565-RELATED"/>
    <property type="match status" value="1"/>
</dbReference>
<dbReference type="PANTHER" id="PTHR42957">
    <property type="entry name" value="HELICASE MJ1565-RELATED"/>
    <property type="match status" value="1"/>
</dbReference>
<dbReference type="SMART" id="SM00382">
    <property type="entry name" value="AAA"/>
    <property type="match status" value="1"/>
</dbReference>
<dbReference type="Gene3D" id="3.40.50.300">
    <property type="entry name" value="P-loop containing nucleotide triphosphate hydrolases"/>
    <property type="match status" value="2"/>
</dbReference>
<dbReference type="InterPro" id="IPR008571">
    <property type="entry name" value="HerA-like"/>
</dbReference>
<dbReference type="AlphaFoldDB" id="A0A8T8LWS3"/>
<evidence type="ECO:0000313" key="10">
    <source>
        <dbReference type="Proteomes" id="UP000005924"/>
    </source>
</evidence>
<reference evidence="9" key="1">
    <citation type="journal article" date="2011" name="PLoS Pathog.">
        <title>Dynamic evolution of pathogenicity revealed by sequencing and comparative genomics of 19 Pseudomonas syringae isolates.</title>
        <authorList>
            <person name="Baltrus D.A."/>
            <person name="Nishimura M.T."/>
            <person name="Romanchuk A."/>
            <person name="Chang J.H."/>
            <person name="Mukhtar M.S."/>
            <person name="Cherkis K."/>
            <person name="Roach J."/>
            <person name="Grant S.R."/>
            <person name="Jones C.D."/>
            <person name="Dangl J.L."/>
        </authorList>
    </citation>
    <scope>NUCLEOTIDE SEQUENCE</scope>
    <source>
        <strain evidence="9">Cit 7</strain>
    </source>
</reference>
<dbReference type="GO" id="GO:0004386">
    <property type="term" value="F:helicase activity"/>
    <property type="evidence" value="ECO:0007669"/>
    <property type="project" value="UniProtKB-KW"/>
</dbReference>
<dbReference type="InterPro" id="IPR003593">
    <property type="entry name" value="AAA+_ATPase"/>
</dbReference>
<sequence>MSWQDPTCIGKVKNVLGATVIVALDPNLAGVAPIYRGRLQPIGQIGSLVRIPQGLIDLIATVTLVGIAELVGKVALSDTIERDERWLEIQLLGEIDRATGRFQRGVGVFPGLDDPVHFATPEELAVIFPHADDEHLRLGCLSATEDVPVCLNAKKLVVRHAAVVGSTGSGKTTVVASLLQSFIRGGWNAANIVVVDPHGEYGRALAESASVRSVLADDINRLRVPYWALPANDIVRIFAGGPGGPTFTNRFNDLVAQARREFVSSSSWLTLDPNAVTADTPVPFDIRPIWHQLDSENRETRRAKSDPGTACLVDPGDAATLRSGQFEPYGPGGQPPHQSPTFGVYGSTPDLIRLGLLDPRLRFFQEPMGDPSGTDPLVEVMQDWLGGNRAISVLDFSGVPAAAADLAIGVVLNMLFEVALRSEPDGPGIGRPSPVLIVLEEAHRYLGASASAATRDSANRIAREGRKYGVGLMLVTQRPTELPETALAQCGTIIALRLTNAGDQGAIRAALPDSVAGLASVLPSLRTGEAIVSGEALVLPVRAMLDKPNPMPRAEDPSLESWRQAPNLPNISEPLAAWRGTYEAEND</sequence>
<evidence type="ECO:0000313" key="9">
    <source>
        <dbReference type="EMBL" id="QUP65593.1"/>
    </source>
</evidence>
<evidence type="ECO:0000256" key="3">
    <source>
        <dbReference type="ARBA" id="ARBA00022806"/>
    </source>
</evidence>
<feature type="region of interest" description="Disordered" evidence="7">
    <location>
        <begin position="295"/>
        <end position="316"/>
    </location>
</feature>
<evidence type="ECO:0000256" key="7">
    <source>
        <dbReference type="SAM" id="MobiDB-lite"/>
    </source>
</evidence>
<protein>
    <submittedName>
        <fullName evidence="9">ATP-binding protein</fullName>
    </submittedName>
</protein>
<dbReference type="SUPFAM" id="SSF52540">
    <property type="entry name" value="P-loop containing nucleoside triphosphate hydrolases"/>
    <property type="match status" value="1"/>
</dbReference>
<gene>
    <name evidence="9" type="ORF">PSYCIT7_022840</name>
</gene>
<evidence type="ECO:0000256" key="6">
    <source>
        <dbReference type="ARBA" id="ARBA00023235"/>
    </source>
</evidence>
<evidence type="ECO:0000256" key="1">
    <source>
        <dbReference type="ARBA" id="ARBA00022741"/>
    </source>
</evidence>
<dbReference type="Proteomes" id="UP000005924">
    <property type="component" value="Chromosome"/>
</dbReference>
<feature type="compositionally biased region" description="Basic and acidic residues" evidence="7">
    <location>
        <begin position="295"/>
        <end position="305"/>
    </location>
</feature>
<dbReference type="InterPro" id="IPR033186">
    <property type="entry name" value="HerA_C"/>
</dbReference>
<dbReference type="EMBL" id="CP073636">
    <property type="protein sequence ID" value="QUP65593.1"/>
    <property type="molecule type" value="Genomic_DNA"/>
</dbReference>
<dbReference type="Pfam" id="PF01935">
    <property type="entry name" value="DUF87"/>
    <property type="match status" value="1"/>
</dbReference>
<accession>A0A8T8LWS3</accession>
<dbReference type="GO" id="GO:0003677">
    <property type="term" value="F:DNA binding"/>
    <property type="evidence" value="ECO:0007669"/>
    <property type="project" value="UniProtKB-KW"/>
</dbReference>
<evidence type="ECO:0000256" key="4">
    <source>
        <dbReference type="ARBA" id="ARBA00022840"/>
    </source>
</evidence>
<dbReference type="InterPro" id="IPR027417">
    <property type="entry name" value="P-loop_NTPase"/>
</dbReference>
<organism evidence="9 10">
    <name type="scientific">Pseudomonas syringae Cit 7</name>
    <dbReference type="NCBI Taxonomy" id="629264"/>
    <lineage>
        <taxon>Bacteria</taxon>
        <taxon>Pseudomonadati</taxon>
        <taxon>Pseudomonadota</taxon>
        <taxon>Gammaproteobacteria</taxon>
        <taxon>Pseudomonadales</taxon>
        <taxon>Pseudomonadaceae</taxon>
        <taxon>Pseudomonas</taxon>
        <taxon>Pseudomonas syringae</taxon>
    </lineage>
</organism>
<keyword evidence="4 9" id="KW-0067">ATP-binding</keyword>
<dbReference type="InterPro" id="IPR002789">
    <property type="entry name" value="HerA_central"/>
</dbReference>
<dbReference type="RefSeq" id="WP_080479913.1">
    <property type="nucleotide sequence ID" value="NZ_CP073636.1"/>
</dbReference>
<feature type="domain" description="AAA+ ATPase" evidence="8">
    <location>
        <begin position="157"/>
        <end position="499"/>
    </location>
</feature>
<keyword evidence="5" id="KW-0238">DNA-binding</keyword>